<proteinExistence type="predicted"/>
<dbReference type="Proteomes" id="UP000183832">
    <property type="component" value="Unassembled WGS sequence"/>
</dbReference>
<organism evidence="1 2">
    <name type="scientific">Clunio marinus</name>
    <dbReference type="NCBI Taxonomy" id="568069"/>
    <lineage>
        <taxon>Eukaryota</taxon>
        <taxon>Metazoa</taxon>
        <taxon>Ecdysozoa</taxon>
        <taxon>Arthropoda</taxon>
        <taxon>Hexapoda</taxon>
        <taxon>Insecta</taxon>
        <taxon>Pterygota</taxon>
        <taxon>Neoptera</taxon>
        <taxon>Endopterygota</taxon>
        <taxon>Diptera</taxon>
        <taxon>Nematocera</taxon>
        <taxon>Chironomoidea</taxon>
        <taxon>Chironomidae</taxon>
        <taxon>Clunio</taxon>
    </lineage>
</organism>
<name>A0A1J1IAU2_9DIPT</name>
<evidence type="ECO:0000313" key="1">
    <source>
        <dbReference type="EMBL" id="CRK96850.1"/>
    </source>
</evidence>
<dbReference type="EMBL" id="CVRI01000044">
    <property type="protein sequence ID" value="CRK96850.1"/>
    <property type="molecule type" value="Genomic_DNA"/>
</dbReference>
<reference evidence="1 2" key="1">
    <citation type="submission" date="2015-04" db="EMBL/GenBank/DDBJ databases">
        <authorList>
            <person name="Syromyatnikov M.Y."/>
            <person name="Popov V.N."/>
        </authorList>
    </citation>
    <scope>NUCLEOTIDE SEQUENCE [LARGE SCALE GENOMIC DNA]</scope>
</reference>
<evidence type="ECO:0000313" key="2">
    <source>
        <dbReference type="Proteomes" id="UP000183832"/>
    </source>
</evidence>
<accession>A0A1J1IAU2</accession>
<keyword evidence="2" id="KW-1185">Reference proteome</keyword>
<protein>
    <submittedName>
        <fullName evidence="1">CLUMA_CG010226, isoform A</fullName>
    </submittedName>
</protein>
<dbReference type="AlphaFoldDB" id="A0A1J1IAU2"/>
<sequence>MLYESNPWHVLINVYLSSCHLPKSSQGLKHQRKKKLLKNFKNVANNCQIEYFVPFVEISKLLIFDTLIIRMYRKCKVRSLLYDLILGLT</sequence>
<gene>
    <name evidence="1" type="ORF">CLUMA_CG010226</name>
</gene>